<dbReference type="PANTHER" id="PTHR30160:SF19">
    <property type="entry name" value="LIPOPOLYSACCHARIDE HEPTOSYLTRANSFERASE 1"/>
    <property type="match status" value="1"/>
</dbReference>
<dbReference type="InterPro" id="IPR051199">
    <property type="entry name" value="LPS_LOS_Heptosyltrfase"/>
</dbReference>
<evidence type="ECO:0000256" key="4">
    <source>
        <dbReference type="ARBA" id="ARBA00022519"/>
    </source>
</evidence>
<evidence type="ECO:0000256" key="2">
    <source>
        <dbReference type="ARBA" id="ARBA00004713"/>
    </source>
</evidence>
<evidence type="ECO:0000256" key="6">
    <source>
        <dbReference type="ARBA" id="ARBA00022679"/>
    </source>
</evidence>
<evidence type="ECO:0000256" key="7">
    <source>
        <dbReference type="ARBA" id="ARBA00022985"/>
    </source>
</evidence>
<keyword evidence="5" id="KW-0328">Glycosyltransferase</keyword>
<organism evidence="14 15">
    <name type="scientific">Limnobacter litoralis</name>
    <dbReference type="NCBI Taxonomy" id="481366"/>
    <lineage>
        <taxon>Bacteria</taxon>
        <taxon>Pseudomonadati</taxon>
        <taxon>Pseudomonadota</taxon>
        <taxon>Betaproteobacteria</taxon>
        <taxon>Burkholderiales</taxon>
        <taxon>Burkholderiaceae</taxon>
        <taxon>Limnobacter</taxon>
    </lineage>
</organism>
<accession>A0ABQ5YNX3</accession>
<evidence type="ECO:0000256" key="5">
    <source>
        <dbReference type="ARBA" id="ARBA00022676"/>
    </source>
</evidence>
<dbReference type="InterPro" id="IPR002201">
    <property type="entry name" value="Glyco_trans_9"/>
</dbReference>
<dbReference type="Pfam" id="PF01075">
    <property type="entry name" value="Glyco_transf_9"/>
    <property type="match status" value="1"/>
</dbReference>
<evidence type="ECO:0000256" key="13">
    <source>
        <dbReference type="ARBA" id="ARBA00049201"/>
    </source>
</evidence>
<comment type="pathway">
    <text evidence="2">Bacterial outer membrane biogenesis; LPS core biosynthesis.</text>
</comment>
<sequence>MKRILIVKTTSMGDVIHALPVLDDIHRYDPSILIDWMVEEPFSDLVRVNSHVNQVVLVNLRKWRRMGLAYTWREWKRLKAFLSDRQYDVVIDLQGLIKSAWLASAAKGPRAGARLGLAKEALACLFYQRRAGFDPQAHAVERLRVLTAELLGFRLQGPPVFYPEMNPKQALHIHTRDVWFLHATARDEKKWDLVAWREMAHRLTDLGYQVKLPWGSDSERKQAEAIALGIDHVEVLPRMSLALLREKMSQACLVVGVDTGITHLAAALYLPMVALFFATPAWRYGPRFNPRAISLGDVGRVPAVGEVFEAASRLLRGNKV</sequence>
<dbReference type="PANTHER" id="PTHR30160">
    <property type="entry name" value="TETRAACYLDISACCHARIDE 4'-KINASE-RELATED"/>
    <property type="match status" value="1"/>
</dbReference>
<reference evidence="15" key="1">
    <citation type="journal article" date="2019" name="Int. J. Syst. Evol. Microbiol.">
        <title>The Global Catalogue of Microorganisms (GCM) 10K type strain sequencing project: providing services to taxonomists for standard genome sequencing and annotation.</title>
        <authorList>
            <consortium name="The Broad Institute Genomics Platform"/>
            <consortium name="The Broad Institute Genome Sequencing Center for Infectious Disease"/>
            <person name="Wu L."/>
            <person name="Ma J."/>
        </authorList>
    </citation>
    <scope>NUCLEOTIDE SEQUENCE [LARGE SCALE GENOMIC DNA]</scope>
    <source>
        <strain evidence="15">NBRC 105857</strain>
    </source>
</reference>
<keyword evidence="15" id="KW-1185">Reference proteome</keyword>
<evidence type="ECO:0000256" key="11">
    <source>
        <dbReference type="ARBA" id="ARBA00044190"/>
    </source>
</evidence>
<protein>
    <recommendedName>
        <fullName evidence="11">Lipopolysaccharide heptosyltransferase 1</fullName>
        <ecNumber evidence="10">2.4.99.23</ecNumber>
    </recommendedName>
    <alternativeName>
        <fullName evidence="12">ADP-heptose:lipopolysaccharide heptosyltransferase I</fullName>
    </alternativeName>
</protein>
<dbReference type="EMBL" id="BSOJ01000004">
    <property type="protein sequence ID" value="GLR25132.1"/>
    <property type="molecule type" value="Genomic_DNA"/>
</dbReference>
<comment type="catalytic activity">
    <reaction evidence="13">
        <text>an alpha-Kdo-(2-&gt;4)-alpha-Kdo-(2-&gt;6)-lipid A + ADP-L-glycero-beta-D-manno-heptose = an L-alpha-D-Hep-(1-&gt;5)-[alpha-Kdo-(2-&gt;4)]-alpha-Kdo-(2-&gt;6)-lipid A + ADP + H(+)</text>
        <dbReference type="Rhea" id="RHEA:74067"/>
        <dbReference type="ChEBI" id="CHEBI:15378"/>
        <dbReference type="ChEBI" id="CHEBI:61506"/>
        <dbReference type="ChEBI" id="CHEBI:176431"/>
        <dbReference type="ChEBI" id="CHEBI:193068"/>
        <dbReference type="ChEBI" id="CHEBI:456216"/>
        <dbReference type="EC" id="2.4.99.23"/>
    </reaction>
</comment>
<evidence type="ECO:0000313" key="15">
    <source>
        <dbReference type="Proteomes" id="UP001156664"/>
    </source>
</evidence>
<dbReference type="Proteomes" id="UP001156664">
    <property type="component" value="Unassembled WGS sequence"/>
</dbReference>
<gene>
    <name evidence="14" type="primary">waaC</name>
    <name evidence="14" type="ORF">GCM10007875_02190</name>
</gene>
<proteinExistence type="inferred from homology"/>
<name>A0ABQ5YNX3_9BURK</name>
<evidence type="ECO:0000256" key="9">
    <source>
        <dbReference type="ARBA" id="ARBA00043995"/>
    </source>
</evidence>
<dbReference type="RefSeq" id="WP_284279450.1">
    <property type="nucleotide sequence ID" value="NZ_BSOJ01000004.1"/>
</dbReference>
<dbReference type="InterPro" id="IPR011908">
    <property type="entry name" value="LipoPS_heptosylTferase-I"/>
</dbReference>
<evidence type="ECO:0000256" key="3">
    <source>
        <dbReference type="ARBA" id="ARBA00022475"/>
    </source>
</evidence>
<dbReference type="SUPFAM" id="SSF53756">
    <property type="entry name" value="UDP-Glycosyltransferase/glycogen phosphorylase"/>
    <property type="match status" value="1"/>
</dbReference>
<keyword evidence="6" id="KW-0808">Transferase</keyword>
<comment type="caution">
    <text evidence="14">The sequence shown here is derived from an EMBL/GenBank/DDBJ whole genome shotgun (WGS) entry which is preliminary data.</text>
</comment>
<evidence type="ECO:0000256" key="12">
    <source>
        <dbReference type="ARBA" id="ARBA00044330"/>
    </source>
</evidence>
<dbReference type="Gene3D" id="3.40.50.2000">
    <property type="entry name" value="Glycogen Phosphorylase B"/>
    <property type="match status" value="2"/>
</dbReference>
<dbReference type="CDD" id="cd03789">
    <property type="entry name" value="GT9_LPS_heptosyltransferase"/>
    <property type="match status" value="1"/>
</dbReference>
<evidence type="ECO:0000256" key="8">
    <source>
        <dbReference type="ARBA" id="ARBA00023136"/>
    </source>
</evidence>
<evidence type="ECO:0000256" key="10">
    <source>
        <dbReference type="ARBA" id="ARBA00044041"/>
    </source>
</evidence>
<evidence type="ECO:0000313" key="14">
    <source>
        <dbReference type="EMBL" id="GLR25132.1"/>
    </source>
</evidence>
<keyword evidence="7" id="KW-0448">Lipopolysaccharide biosynthesis</keyword>
<dbReference type="EC" id="2.4.99.23" evidence="10"/>
<evidence type="ECO:0000256" key="1">
    <source>
        <dbReference type="ARBA" id="ARBA00004515"/>
    </source>
</evidence>
<comment type="similarity">
    <text evidence="9">Belongs to the glycosyltransferase 9 family.</text>
</comment>
<dbReference type="NCBIfam" id="TIGR02193">
    <property type="entry name" value="heptsyl_trn_I"/>
    <property type="match status" value="1"/>
</dbReference>
<keyword evidence="3" id="KW-1003">Cell membrane</keyword>
<keyword evidence="8" id="KW-0472">Membrane</keyword>
<comment type="subcellular location">
    <subcellularLocation>
        <location evidence="1">Cell inner membrane</location>
        <topology evidence="1">Peripheral membrane protein</topology>
        <orientation evidence="1">Cytoplasmic side</orientation>
    </subcellularLocation>
</comment>
<keyword evidence="4" id="KW-0997">Cell inner membrane</keyword>